<dbReference type="KEGG" id="cbr:CBG_27044"/>
<evidence type="ECO:0000313" key="1">
    <source>
        <dbReference type="EMBL" id="CAS01038.1"/>
    </source>
</evidence>
<reference evidence="1 2" key="2">
    <citation type="journal article" date="2011" name="PLoS Genet.">
        <title>Caenorhabditis briggsae recombinant inbred line genotypes reveal inter-strain incompatibility and the evolution of recombination.</title>
        <authorList>
            <person name="Ross J.A."/>
            <person name="Koboldt D.C."/>
            <person name="Staisch J.E."/>
            <person name="Chamberlin H.M."/>
            <person name="Gupta B.P."/>
            <person name="Miller R.D."/>
            <person name="Baird S.E."/>
            <person name="Haag E.S."/>
        </authorList>
    </citation>
    <scope>NUCLEOTIDE SEQUENCE [LARGE SCALE GENOMIC DNA]</scope>
    <source>
        <strain evidence="1 2">AF16</strain>
    </source>
</reference>
<dbReference type="EMBL" id="HE601533">
    <property type="protein sequence ID" value="CAS01038.1"/>
    <property type="molecule type" value="Genomic_DNA"/>
</dbReference>
<dbReference type="Proteomes" id="UP000008549">
    <property type="component" value="Unassembled WGS sequence"/>
</dbReference>
<gene>
    <name evidence="1" type="ORF">CBG27044</name>
    <name evidence="1" type="ORF">CBG_27044</name>
</gene>
<proteinExistence type="predicted"/>
<name>B6IMA8_CAEBR</name>
<sequence length="13" mass="1389">MGSHSYSSAALMF</sequence>
<organism evidence="1 2">
    <name type="scientific">Caenorhabditis briggsae</name>
    <dbReference type="NCBI Taxonomy" id="6238"/>
    <lineage>
        <taxon>Eukaryota</taxon>
        <taxon>Metazoa</taxon>
        <taxon>Ecdysozoa</taxon>
        <taxon>Nematoda</taxon>
        <taxon>Chromadorea</taxon>
        <taxon>Rhabditida</taxon>
        <taxon>Rhabditina</taxon>
        <taxon>Rhabditomorpha</taxon>
        <taxon>Rhabditoidea</taxon>
        <taxon>Rhabditidae</taxon>
        <taxon>Peloderinae</taxon>
        <taxon>Caenorhabditis</taxon>
    </lineage>
</organism>
<dbReference type="GeneID" id="68918504"/>
<dbReference type="InParanoid" id="B6IMA8"/>
<protein>
    <submittedName>
        <fullName evidence="1">Protein CBG27044</fullName>
    </submittedName>
</protein>
<accession>B6IMA8</accession>
<evidence type="ECO:0000313" key="2">
    <source>
        <dbReference type="Proteomes" id="UP000008549"/>
    </source>
</evidence>
<reference evidence="1 2" key="1">
    <citation type="journal article" date="2003" name="PLoS Biol.">
        <title>The genome sequence of Caenorhabditis briggsae: a platform for comparative genomics.</title>
        <authorList>
            <person name="Stein L.D."/>
            <person name="Bao Z."/>
            <person name="Blasiar D."/>
            <person name="Blumenthal T."/>
            <person name="Brent M.R."/>
            <person name="Chen N."/>
            <person name="Chinwalla A."/>
            <person name="Clarke L."/>
            <person name="Clee C."/>
            <person name="Coghlan A."/>
            <person name="Coulson A."/>
            <person name="D'Eustachio P."/>
            <person name="Fitch D.H."/>
            <person name="Fulton L.A."/>
            <person name="Fulton R.E."/>
            <person name="Griffiths-Jones S."/>
            <person name="Harris T.W."/>
            <person name="Hillier L.W."/>
            <person name="Kamath R."/>
            <person name="Kuwabara P.E."/>
            <person name="Mardis E.R."/>
            <person name="Marra M.A."/>
            <person name="Miner T.L."/>
            <person name="Minx P."/>
            <person name="Mullikin J.C."/>
            <person name="Plumb R.W."/>
            <person name="Rogers J."/>
            <person name="Schein J.E."/>
            <person name="Sohrmann M."/>
            <person name="Spieth J."/>
            <person name="Stajich J.E."/>
            <person name="Wei C."/>
            <person name="Willey D."/>
            <person name="Wilson R.K."/>
            <person name="Durbin R."/>
            <person name="Waterston R.H."/>
        </authorList>
    </citation>
    <scope>NUCLEOTIDE SEQUENCE [LARGE SCALE GENOMIC DNA]</scope>
    <source>
        <strain evidence="1 2">AF16</strain>
    </source>
</reference>
<dbReference type="RefSeq" id="XP_045100595.1">
    <property type="nucleotide sequence ID" value="XM_045237461.1"/>
</dbReference>
<keyword evidence="2" id="KW-1185">Reference proteome</keyword>
<dbReference type="CTD" id="68918504"/>